<dbReference type="AlphaFoldDB" id="A0A1Y0D615"/>
<dbReference type="GO" id="GO:0015628">
    <property type="term" value="P:protein secretion by the type II secretion system"/>
    <property type="evidence" value="ECO:0007669"/>
    <property type="project" value="InterPro"/>
</dbReference>
<dbReference type="Gene3D" id="3.30.700.10">
    <property type="entry name" value="Glycoprotein, Type 4 Pilin"/>
    <property type="match status" value="1"/>
</dbReference>
<gene>
    <name evidence="10" type="ORF">CBP31_10365</name>
</gene>
<sequence length="153" mass="16811">MRSARGFGLIEVMVALVLIAVMAAALLPLSQRYLNISRDGRQREVALRLAESKLDELRHFAQQNQPQLVVSGEGSQLIMHTEFSLDWAVHAFNWSSSQQAWQPAVTNAQFGGKQDVSVTVAWHNTQGEPQTFTLQTALVALPTLTAGPFGSRP</sequence>
<dbReference type="PANTHER" id="PTHR38779">
    <property type="entry name" value="TYPE II SECRETION SYSTEM PROTEIN I-RELATED"/>
    <property type="match status" value="1"/>
</dbReference>
<evidence type="ECO:0000256" key="5">
    <source>
        <dbReference type="ARBA" id="ARBA00022519"/>
    </source>
</evidence>
<keyword evidence="3" id="KW-1003">Cell membrane</keyword>
<comment type="similarity">
    <text evidence="2">Belongs to the GSP I family.</text>
</comment>
<keyword evidence="4" id="KW-0488">Methylation</keyword>
<evidence type="ECO:0000256" key="9">
    <source>
        <dbReference type="SAM" id="Phobius"/>
    </source>
</evidence>
<dbReference type="Pfam" id="PF07963">
    <property type="entry name" value="N_methyl"/>
    <property type="match status" value="1"/>
</dbReference>
<evidence type="ECO:0000256" key="7">
    <source>
        <dbReference type="ARBA" id="ARBA00022989"/>
    </source>
</evidence>
<dbReference type="SUPFAM" id="SSF54523">
    <property type="entry name" value="Pili subunits"/>
    <property type="match status" value="1"/>
</dbReference>
<evidence type="ECO:0000256" key="8">
    <source>
        <dbReference type="ARBA" id="ARBA00023136"/>
    </source>
</evidence>
<evidence type="ECO:0000256" key="4">
    <source>
        <dbReference type="ARBA" id="ARBA00022481"/>
    </source>
</evidence>
<dbReference type="RefSeq" id="WP_087037028.1">
    <property type="nucleotide sequence ID" value="NZ_CP021377.1"/>
</dbReference>
<proteinExistence type="inferred from homology"/>
<dbReference type="InterPro" id="IPR012902">
    <property type="entry name" value="N_methyl_site"/>
</dbReference>
<dbReference type="NCBIfam" id="TIGR02532">
    <property type="entry name" value="IV_pilin_GFxxxE"/>
    <property type="match status" value="1"/>
</dbReference>
<keyword evidence="8 9" id="KW-0472">Membrane</keyword>
<keyword evidence="6 9" id="KW-0812">Transmembrane</keyword>
<evidence type="ECO:0000313" key="10">
    <source>
        <dbReference type="EMBL" id="ART82980.1"/>
    </source>
</evidence>
<evidence type="ECO:0000313" key="11">
    <source>
        <dbReference type="Proteomes" id="UP000243937"/>
    </source>
</evidence>
<dbReference type="EMBL" id="CP021377">
    <property type="protein sequence ID" value="ART82980.1"/>
    <property type="molecule type" value="Genomic_DNA"/>
</dbReference>
<evidence type="ECO:0000256" key="2">
    <source>
        <dbReference type="ARBA" id="ARBA00008358"/>
    </source>
</evidence>
<name>A0A1Y0D615_9GAMM</name>
<dbReference type="PANTHER" id="PTHR38779:SF2">
    <property type="entry name" value="TYPE II SECRETION SYSTEM PROTEIN I-RELATED"/>
    <property type="match status" value="1"/>
</dbReference>
<dbReference type="InterPro" id="IPR010052">
    <property type="entry name" value="T2SS_protein-GspI"/>
</dbReference>
<dbReference type="GO" id="GO:0015627">
    <property type="term" value="C:type II protein secretion system complex"/>
    <property type="evidence" value="ECO:0007669"/>
    <property type="project" value="InterPro"/>
</dbReference>
<dbReference type="InterPro" id="IPR045584">
    <property type="entry name" value="Pilin-like"/>
</dbReference>
<evidence type="ECO:0000256" key="6">
    <source>
        <dbReference type="ARBA" id="ARBA00022692"/>
    </source>
</evidence>
<protein>
    <submittedName>
        <fullName evidence="10">Uncharacterized protein</fullName>
    </submittedName>
</protein>
<dbReference type="OrthoDB" id="6019428at2"/>
<reference evidence="10 11" key="1">
    <citation type="journal article" date="2014" name="Int. J. Syst. Evol. Microbiol.">
        <title>Oceanisphaera profunda sp. nov., a marine bacterium isolated from deep-sea sediment, and emended description of the genus Oceanisphaera.</title>
        <authorList>
            <person name="Xu Z."/>
            <person name="Zhang X.Y."/>
            <person name="Su H.N."/>
            <person name="Yu Z.C."/>
            <person name="Liu C."/>
            <person name="Li H."/>
            <person name="Chen X.L."/>
            <person name="Song X.Y."/>
            <person name="Xie B.B."/>
            <person name="Qin Q.L."/>
            <person name="Zhou B.C."/>
            <person name="Shi M."/>
            <person name="Huang Y."/>
            <person name="Zhang Y.Z."/>
        </authorList>
    </citation>
    <scope>NUCLEOTIDE SEQUENCE [LARGE SCALE GENOMIC DNA]</scope>
    <source>
        <strain evidence="10 11">SM1222</strain>
    </source>
</reference>
<feature type="transmembrane region" description="Helical" evidence="9">
    <location>
        <begin position="6"/>
        <end position="29"/>
    </location>
</feature>
<evidence type="ECO:0000256" key="1">
    <source>
        <dbReference type="ARBA" id="ARBA00004377"/>
    </source>
</evidence>
<dbReference type="Proteomes" id="UP000243937">
    <property type="component" value="Chromosome"/>
</dbReference>
<keyword evidence="7 9" id="KW-1133">Transmembrane helix</keyword>
<keyword evidence="11" id="KW-1185">Reference proteome</keyword>
<accession>A0A1Y0D615</accession>
<organism evidence="10 11">
    <name type="scientific">Oceanisphaera profunda</name>
    <dbReference type="NCBI Taxonomy" id="1416627"/>
    <lineage>
        <taxon>Bacteria</taxon>
        <taxon>Pseudomonadati</taxon>
        <taxon>Pseudomonadota</taxon>
        <taxon>Gammaproteobacteria</taxon>
        <taxon>Aeromonadales</taxon>
        <taxon>Aeromonadaceae</taxon>
        <taxon>Oceanisphaera</taxon>
    </lineage>
</organism>
<dbReference type="KEGG" id="opf:CBP31_10365"/>
<dbReference type="GO" id="GO:0005886">
    <property type="term" value="C:plasma membrane"/>
    <property type="evidence" value="ECO:0007669"/>
    <property type="project" value="UniProtKB-SubCell"/>
</dbReference>
<comment type="subcellular location">
    <subcellularLocation>
        <location evidence="1">Cell inner membrane</location>
        <topology evidence="1">Single-pass membrane protein</topology>
    </subcellularLocation>
</comment>
<evidence type="ECO:0000256" key="3">
    <source>
        <dbReference type="ARBA" id="ARBA00022475"/>
    </source>
</evidence>
<keyword evidence="5" id="KW-0997">Cell inner membrane</keyword>